<dbReference type="Pfam" id="PF01833">
    <property type="entry name" value="TIG"/>
    <property type="match status" value="1"/>
</dbReference>
<dbReference type="STRING" id="7719.ENSCINP00000022526"/>
<evidence type="ECO:0000259" key="3">
    <source>
        <dbReference type="Pfam" id="PF08337"/>
    </source>
</evidence>
<feature type="transmembrane region" description="Helical" evidence="1">
    <location>
        <begin position="262"/>
        <end position="285"/>
    </location>
</feature>
<evidence type="ECO:0008006" key="7">
    <source>
        <dbReference type="Google" id="ProtNLM"/>
    </source>
</evidence>
<evidence type="ECO:0000256" key="1">
    <source>
        <dbReference type="SAM" id="Phobius"/>
    </source>
</evidence>
<dbReference type="Gene3D" id="1.10.506.10">
    <property type="entry name" value="GTPase Activation - p120gap, domain 1"/>
    <property type="match status" value="1"/>
</dbReference>
<accession>F6VYF2</accession>
<reference evidence="5" key="3">
    <citation type="submission" date="2025-08" db="UniProtKB">
        <authorList>
            <consortium name="Ensembl"/>
        </authorList>
    </citation>
    <scope>IDENTIFICATION</scope>
</reference>
<sequence length="797" mass="90847">MNNQPVTVHFDNLSLRTPFTFQYKENPTVKEYSTLSPNKLTSFLAGGRNISFIGSNFNVVQTPKLLVTVRNRRKRSIFSSVIRAWKHKRSVNELPALTDTDYLSSCVVVNNTYMICPTPLISKGQGSNASTNISDTLFLNSTPLLKMDNHVYNFPPNAYLKYYPNPQVQPLEPQSQQRENEYLKIKVYNLNKDAITKSEFIVMIGNQRCYVDSLNEEDVLCTVPPRQGGGLTYDVTYKIGNIAGNLGQMSYYTEPSTLQQNVIIGIVVAAVVVVIIIIGIICFILRKSKMYKANKNDFQKAMENLEISVRADFRKAFAELSIDMSDLTADIGDFGIPCLDYRTYVTNLFFPSYRYHPCMKEPEAHSELPSDLKQGMSQFLSLLSNHHFLTMFIHTLEEQKSFSNRDKGNVASLLTVVLHQKLDYYTEIMKSLVSDLIAVNVQRNPKLILRRSDSVAERMLSNWMYICLYPYLRDIAGNHIFLLLKAIKQQVSKGPLDAITGKARYTLNDDRLLKEDIETEILTLFVAPSHSTDDEPVIVKVLECDAVTQVKEKVIDAVYKRVLFSQRPKSDELDLEWRHGRQGHLVLPTQGYTMEAGSRWRRLMTLSDYKVGNNATLALIPKQQEVNGSQQDMSNMSNHSVDTTALSPMLPEDNSAKMYHLVKYSDELEAKRESTINRDRHKHIAELYLLRLINMKGILQNYVDAVMQAILNRHTVPCPVKYFFHFLDEIATKHGITDPEVLHIWKTNSLLGRFWVTILKNPESVFDIEKPDTIVASMAVISQTFIDACSVTEHKPT</sequence>
<dbReference type="InterPro" id="IPR046800">
    <property type="entry name" value="Plexin_RBD"/>
</dbReference>
<feature type="domain" description="Plexin cytoplasmic RasGAP" evidence="3">
    <location>
        <begin position="335"/>
        <end position="795"/>
    </location>
</feature>
<dbReference type="EMBL" id="EAAA01002446">
    <property type="status" value="NOT_ANNOTATED_CDS"/>
    <property type="molecule type" value="Genomic_DNA"/>
</dbReference>
<dbReference type="AlphaFoldDB" id="F6VYF2"/>
<dbReference type="InParanoid" id="F6VYF2"/>
<dbReference type="OMA" id="PIFLHYI"/>
<dbReference type="InterPro" id="IPR002909">
    <property type="entry name" value="IPT_dom"/>
</dbReference>
<dbReference type="InterPro" id="IPR008936">
    <property type="entry name" value="Rho_GTPase_activation_prot"/>
</dbReference>
<reference evidence="6" key="1">
    <citation type="journal article" date="2002" name="Science">
        <title>The draft genome of Ciona intestinalis: insights into chordate and vertebrate origins.</title>
        <authorList>
            <person name="Dehal P."/>
            <person name="Satou Y."/>
            <person name="Campbell R.K."/>
            <person name="Chapman J."/>
            <person name="Degnan B."/>
            <person name="De Tomaso A."/>
            <person name="Davidson B."/>
            <person name="Di Gregorio A."/>
            <person name="Gelpke M."/>
            <person name="Goodstein D.M."/>
            <person name="Harafuji N."/>
            <person name="Hastings K.E."/>
            <person name="Ho I."/>
            <person name="Hotta K."/>
            <person name="Huang W."/>
            <person name="Kawashima T."/>
            <person name="Lemaire P."/>
            <person name="Martinez D."/>
            <person name="Meinertzhagen I.A."/>
            <person name="Necula S."/>
            <person name="Nonaka M."/>
            <person name="Putnam N."/>
            <person name="Rash S."/>
            <person name="Saiga H."/>
            <person name="Satake M."/>
            <person name="Terry A."/>
            <person name="Yamada L."/>
            <person name="Wang H.G."/>
            <person name="Awazu S."/>
            <person name="Azumi K."/>
            <person name="Boore J."/>
            <person name="Branno M."/>
            <person name="Chin-Bow S."/>
            <person name="DeSantis R."/>
            <person name="Doyle S."/>
            <person name="Francino P."/>
            <person name="Keys D.N."/>
            <person name="Haga S."/>
            <person name="Hayashi H."/>
            <person name="Hino K."/>
            <person name="Imai K.S."/>
            <person name="Inaba K."/>
            <person name="Kano S."/>
            <person name="Kobayashi K."/>
            <person name="Kobayashi M."/>
            <person name="Lee B.I."/>
            <person name="Makabe K.W."/>
            <person name="Manohar C."/>
            <person name="Matassi G."/>
            <person name="Medina M."/>
            <person name="Mochizuki Y."/>
            <person name="Mount S."/>
            <person name="Morishita T."/>
            <person name="Miura S."/>
            <person name="Nakayama A."/>
            <person name="Nishizaka S."/>
            <person name="Nomoto H."/>
            <person name="Ohta F."/>
            <person name="Oishi K."/>
            <person name="Rigoutsos I."/>
            <person name="Sano M."/>
            <person name="Sasaki A."/>
            <person name="Sasakura Y."/>
            <person name="Shoguchi E."/>
            <person name="Shin-i T."/>
            <person name="Spagnuolo A."/>
            <person name="Stainier D."/>
            <person name="Suzuki M.M."/>
            <person name="Tassy O."/>
            <person name="Takatori N."/>
            <person name="Tokuoka M."/>
            <person name="Yagi K."/>
            <person name="Yoshizaki F."/>
            <person name="Wada S."/>
            <person name="Zhang C."/>
            <person name="Hyatt P.D."/>
            <person name="Larimer F."/>
            <person name="Detter C."/>
            <person name="Doggett N."/>
            <person name="Glavina T."/>
            <person name="Hawkins T."/>
            <person name="Richardson P."/>
            <person name="Lucas S."/>
            <person name="Kohara Y."/>
            <person name="Levine M."/>
            <person name="Satoh N."/>
            <person name="Rokhsar D.S."/>
        </authorList>
    </citation>
    <scope>NUCLEOTIDE SEQUENCE [LARGE SCALE GENOMIC DNA]</scope>
</reference>
<reference evidence="5" key="2">
    <citation type="journal article" date="2008" name="Genome Biol.">
        <title>Improved genome assembly and evidence-based global gene model set for the chordate Ciona intestinalis: new insight into intron and operon populations.</title>
        <authorList>
            <person name="Satou Y."/>
            <person name="Mineta K."/>
            <person name="Ogasawara M."/>
            <person name="Sasakura Y."/>
            <person name="Shoguchi E."/>
            <person name="Ueno K."/>
            <person name="Yamada L."/>
            <person name="Matsumoto J."/>
            <person name="Wasserscheid J."/>
            <person name="Dewar K."/>
            <person name="Wiley G.B."/>
            <person name="Macmil S.L."/>
            <person name="Roe B.A."/>
            <person name="Zeller R.W."/>
            <person name="Hastings K.E."/>
            <person name="Lemaire P."/>
            <person name="Lindquist E."/>
            <person name="Endo T."/>
            <person name="Hotta K."/>
            <person name="Inaba K."/>
        </authorList>
    </citation>
    <scope>NUCLEOTIDE SEQUENCE [LARGE SCALE GENOMIC DNA]</scope>
    <source>
        <strain evidence="5">wild type</strain>
    </source>
</reference>
<dbReference type="InterPro" id="IPR031148">
    <property type="entry name" value="Plexin"/>
</dbReference>
<reference evidence="5" key="4">
    <citation type="submission" date="2025-09" db="UniProtKB">
        <authorList>
            <consortium name="Ensembl"/>
        </authorList>
    </citation>
    <scope>IDENTIFICATION</scope>
</reference>
<keyword evidence="1" id="KW-0472">Membrane</keyword>
<keyword evidence="6" id="KW-1185">Reference proteome</keyword>
<dbReference type="SUPFAM" id="SSF48350">
    <property type="entry name" value="GTPase activation domain, GAP"/>
    <property type="match status" value="1"/>
</dbReference>
<dbReference type="PANTHER" id="PTHR22625">
    <property type="entry name" value="PLEXIN"/>
    <property type="match status" value="1"/>
</dbReference>
<proteinExistence type="predicted"/>
<dbReference type="Pfam" id="PF08337">
    <property type="entry name" value="Plexin_cytopl"/>
    <property type="match status" value="1"/>
</dbReference>
<dbReference type="GO" id="GO:0017154">
    <property type="term" value="F:semaphorin receptor activity"/>
    <property type="evidence" value="ECO:0007669"/>
    <property type="project" value="InterPro"/>
</dbReference>
<feature type="domain" description="Plexin cytoplasmic RhoGTPase-binding" evidence="4">
    <location>
        <begin position="507"/>
        <end position="619"/>
    </location>
</feature>
<name>F6VYF2_CIOIN</name>
<evidence type="ECO:0000313" key="6">
    <source>
        <dbReference type="Proteomes" id="UP000008144"/>
    </source>
</evidence>
<feature type="domain" description="IPT/TIG" evidence="2">
    <location>
        <begin position="177"/>
        <end position="251"/>
    </location>
</feature>
<organism evidence="5 6">
    <name type="scientific">Ciona intestinalis</name>
    <name type="common">Transparent sea squirt</name>
    <name type="synonym">Ascidia intestinalis</name>
    <dbReference type="NCBI Taxonomy" id="7719"/>
    <lineage>
        <taxon>Eukaryota</taxon>
        <taxon>Metazoa</taxon>
        <taxon>Chordata</taxon>
        <taxon>Tunicata</taxon>
        <taxon>Ascidiacea</taxon>
        <taxon>Phlebobranchia</taxon>
        <taxon>Cionidae</taxon>
        <taxon>Ciona</taxon>
    </lineage>
</organism>
<protein>
    <recommendedName>
        <fullName evidence="7">Plexin cytoplasmic RasGAP domain-containing protein</fullName>
    </recommendedName>
</protein>
<dbReference type="Pfam" id="PF20170">
    <property type="entry name" value="Plexin_RBD"/>
    <property type="match status" value="1"/>
</dbReference>
<dbReference type="GeneTree" id="ENSGT01050000244850"/>
<dbReference type="Proteomes" id="UP000008144">
    <property type="component" value="Chromosome 7"/>
</dbReference>
<dbReference type="Gene3D" id="3.10.20.90">
    <property type="entry name" value="Phosphatidylinositol 3-kinase Catalytic Subunit, Chain A, domain 1"/>
    <property type="match status" value="1"/>
</dbReference>
<dbReference type="HOGENOM" id="CLU_004205_3_0_1"/>
<dbReference type="InterPro" id="IPR013548">
    <property type="entry name" value="Plexin_cytoplasmic_RasGAP_dom"/>
</dbReference>
<evidence type="ECO:0000313" key="5">
    <source>
        <dbReference type="Ensembl" id="ENSCINP00000022526.2"/>
    </source>
</evidence>
<evidence type="ECO:0000259" key="2">
    <source>
        <dbReference type="Pfam" id="PF01833"/>
    </source>
</evidence>
<dbReference type="Ensembl" id="ENSCINT00000022772.2">
    <property type="protein sequence ID" value="ENSCINP00000022526.2"/>
    <property type="gene ID" value="ENSCING00000011904.2"/>
</dbReference>
<keyword evidence="1" id="KW-1133">Transmembrane helix</keyword>
<dbReference type="PANTHER" id="PTHR22625:SF44">
    <property type="entry name" value="PLEXIN-B"/>
    <property type="match status" value="1"/>
</dbReference>
<evidence type="ECO:0000259" key="4">
    <source>
        <dbReference type="Pfam" id="PF20170"/>
    </source>
</evidence>
<keyword evidence="1" id="KW-0812">Transmembrane</keyword>